<feature type="domain" description="NmrA-like" evidence="3">
    <location>
        <begin position="15"/>
        <end position="279"/>
    </location>
</feature>
<dbReference type="SUPFAM" id="SSF51735">
    <property type="entry name" value="NAD(P)-binding Rossmann-fold domains"/>
    <property type="match status" value="1"/>
</dbReference>
<gene>
    <name evidence="4" type="ORF">CTA1_8809</name>
</gene>
<sequence>MHAKSALLNPLIMPTKSVLLIGASGTLGASLLDALVAAKSFKLSVLRRAGSRSKIPYAADQVQTLEVDDDLSFEGLKTALQGQDVVIVSFRLRNAEQHMRIAEAASAAGVKHFMPADFGSIDADNPRARELIPLYRHKLAVRRKAQELAEKNPDFAWTSIVCGHFFDWGLQEGFLHAHLDRKEIDIIDGGSIKASASLLTRVGEAVVRILNLGVTDVTKNRTLFVQSFCVTQNDLLRSLERATGSTWTVNEVDSESFIKEHKAKADAGDAEAIEDLVFAVGQLDADWTKRDDFAMKTLGLEDEDFDAVVADIVANSTPY</sequence>
<protein>
    <recommendedName>
        <fullName evidence="3">NmrA-like domain-containing protein</fullName>
    </recommendedName>
</protein>
<keyword evidence="5" id="KW-1185">Reference proteome</keyword>
<reference evidence="4 5" key="1">
    <citation type="journal article" date="2019" name="PLoS ONE">
        <title>Comparative genome analysis indicates high evolutionary potential of pathogenicity genes in Colletotrichum tanaceti.</title>
        <authorList>
            <person name="Lelwala R.V."/>
            <person name="Korhonen P.K."/>
            <person name="Young N.D."/>
            <person name="Scott J.B."/>
            <person name="Ades P.A."/>
            <person name="Gasser R.B."/>
            <person name="Taylor P.W.J."/>
        </authorList>
    </citation>
    <scope>NUCLEOTIDE SEQUENCE [LARGE SCALE GENOMIC DNA]</scope>
    <source>
        <strain evidence="4">BRIP57314</strain>
    </source>
</reference>
<organism evidence="4 5">
    <name type="scientific">Colletotrichum tanaceti</name>
    <dbReference type="NCBI Taxonomy" id="1306861"/>
    <lineage>
        <taxon>Eukaryota</taxon>
        <taxon>Fungi</taxon>
        <taxon>Dikarya</taxon>
        <taxon>Ascomycota</taxon>
        <taxon>Pezizomycotina</taxon>
        <taxon>Sordariomycetes</taxon>
        <taxon>Hypocreomycetidae</taxon>
        <taxon>Glomerellales</taxon>
        <taxon>Glomerellaceae</taxon>
        <taxon>Colletotrichum</taxon>
        <taxon>Colletotrichum destructivum species complex</taxon>
    </lineage>
</organism>
<evidence type="ECO:0000259" key="3">
    <source>
        <dbReference type="Pfam" id="PF05368"/>
    </source>
</evidence>
<dbReference type="Pfam" id="PF05368">
    <property type="entry name" value="NmrA"/>
    <property type="match status" value="1"/>
</dbReference>
<evidence type="ECO:0000313" key="4">
    <source>
        <dbReference type="EMBL" id="TKW50176.1"/>
    </source>
</evidence>
<dbReference type="STRING" id="1306861.A0A4V6DFV0"/>
<dbReference type="Gene3D" id="3.40.50.720">
    <property type="entry name" value="NAD(P)-binding Rossmann-like Domain"/>
    <property type="match status" value="1"/>
</dbReference>
<keyword evidence="2" id="KW-0560">Oxidoreductase</keyword>
<dbReference type="Proteomes" id="UP000310108">
    <property type="component" value="Unassembled WGS sequence"/>
</dbReference>
<dbReference type="GO" id="GO:0016491">
    <property type="term" value="F:oxidoreductase activity"/>
    <property type="evidence" value="ECO:0007669"/>
    <property type="project" value="UniProtKB-KW"/>
</dbReference>
<dbReference type="CDD" id="cd05259">
    <property type="entry name" value="PCBER_SDR_a"/>
    <property type="match status" value="1"/>
</dbReference>
<accession>A0A4V6DFV0</accession>
<dbReference type="PANTHER" id="PTHR47706:SF9">
    <property type="entry name" value="NMRA-LIKE DOMAIN-CONTAINING PROTEIN-RELATED"/>
    <property type="match status" value="1"/>
</dbReference>
<dbReference type="PANTHER" id="PTHR47706">
    <property type="entry name" value="NMRA-LIKE FAMILY PROTEIN"/>
    <property type="match status" value="1"/>
</dbReference>
<dbReference type="AlphaFoldDB" id="A0A4V6DFV0"/>
<dbReference type="Gene3D" id="3.90.25.10">
    <property type="entry name" value="UDP-galactose 4-epimerase, domain 1"/>
    <property type="match status" value="1"/>
</dbReference>
<evidence type="ECO:0000313" key="5">
    <source>
        <dbReference type="Proteomes" id="UP000310108"/>
    </source>
</evidence>
<evidence type="ECO:0000256" key="1">
    <source>
        <dbReference type="ARBA" id="ARBA00022857"/>
    </source>
</evidence>
<proteinExistence type="predicted"/>
<dbReference type="InterPro" id="IPR036291">
    <property type="entry name" value="NAD(P)-bd_dom_sf"/>
</dbReference>
<dbReference type="InterPro" id="IPR045312">
    <property type="entry name" value="PCBER-like"/>
</dbReference>
<dbReference type="InterPro" id="IPR051609">
    <property type="entry name" value="NmrA/Isoflavone_reductase-like"/>
</dbReference>
<name>A0A4V6DFV0_9PEZI</name>
<keyword evidence="1" id="KW-0521">NADP</keyword>
<comment type="caution">
    <text evidence="4">The sequence shown here is derived from an EMBL/GenBank/DDBJ whole genome shotgun (WGS) entry which is preliminary data.</text>
</comment>
<dbReference type="InterPro" id="IPR008030">
    <property type="entry name" value="NmrA-like"/>
</dbReference>
<dbReference type="OrthoDB" id="9984533at2759"/>
<evidence type="ECO:0000256" key="2">
    <source>
        <dbReference type="ARBA" id="ARBA00023002"/>
    </source>
</evidence>
<dbReference type="EMBL" id="PJEX01000427">
    <property type="protein sequence ID" value="TKW50176.1"/>
    <property type="molecule type" value="Genomic_DNA"/>
</dbReference>